<comment type="cofactor">
    <cofactor evidence="2">
        <name>Mg(2+)</name>
        <dbReference type="ChEBI" id="CHEBI:18420"/>
    </cofactor>
    <text evidence="2">Binds 2 magnesium ions per subunit.</text>
</comment>
<dbReference type="NCBIfam" id="TIGR00055">
    <property type="entry name" value="uppS"/>
    <property type="match status" value="1"/>
</dbReference>
<dbReference type="EC" id="2.5.1.-" evidence="2"/>
<evidence type="ECO:0000313" key="3">
    <source>
        <dbReference type="EMBL" id="AQQ55557.1"/>
    </source>
</evidence>
<organism evidence="3 4">
    <name type="scientific">Planococcus lenghuensis</name>
    <dbReference type="NCBI Taxonomy" id="2213202"/>
    <lineage>
        <taxon>Bacteria</taxon>
        <taxon>Bacillati</taxon>
        <taxon>Bacillota</taxon>
        <taxon>Bacilli</taxon>
        <taxon>Bacillales</taxon>
        <taxon>Caryophanaceae</taxon>
        <taxon>Planococcus</taxon>
    </lineage>
</organism>
<feature type="binding site" evidence="2">
    <location>
        <position position="31"/>
    </location>
    <ligand>
        <name>substrate</name>
    </ligand>
</feature>
<dbReference type="RefSeq" id="WP_077591395.1">
    <property type="nucleotide sequence ID" value="NZ_CP019642.1"/>
</dbReference>
<keyword evidence="2" id="KW-0479">Metal-binding</keyword>
<accession>A0A1Q2L640</accession>
<feature type="binding site" evidence="2">
    <location>
        <position position="65"/>
    </location>
    <ligand>
        <name>substrate</name>
    </ligand>
</feature>
<feature type="active site" description="Proton acceptor" evidence="2">
    <location>
        <position position="62"/>
    </location>
</feature>
<comment type="similarity">
    <text evidence="2">Belongs to the UPP synthase family.</text>
</comment>
<dbReference type="HAMAP" id="MF_01139">
    <property type="entry name" value="ISPT"/>
    <property type="match status" value="1"/>
</dbReference>
<feature type="binding site" evidence="2">
    <location>
        <position position="182"/>
    </location>
    <ligand>
        <name>substrate</name>
    </ligand>
</feature>
<reference evidence="3 4" key="1">
    <citation type="submission" date="2017-02" db="EMBL/GenBank/DDBJ databases">
        <title>The complete genomic sequence of a novel cold adapted crude oil-degrading bacterium Planococcus qaidamina Y42.</title>
        <authorList>
            <person name="Yang R."/>
        </authorList>
    </citation>
    <scope>NUCLEOTIDE SEQUENCE [LARGE SCALE GENOMIC DNA]</scope>
    <source>
        <strain evidence="3 4">Y42</strain>
        <plasmid evidence="3 4">unnamed2</plasmid>
    </source>
</reference>
<keyword evidence="3" id="KW-0614">Plasmid</keyword>
<dbReference type="KEGG" id="pmar:B0X71_20500"/>
<evidence type="ECO:0000256" key="2">
    <source>
        <dbReference type="HAMAP-Rule" id="MF_01139"/>
    </source>
</evidence>
<feature type="binding site" evidence="2">
    <location>
        <position position="19"/>
    </location>
    <ligand>
        <name>substrate</name>
    </ligand>
</feature>
<comment type="subunit">
    <text evidence="2">Homodimer.</text>
</comment>
<dbReference type="NCBIfam" id="NF011405">
    <property type="entry name" value="PRK14830.1"/>
    <property type="match status" value="1"/>
</dbReference>
<protein>
    <recommendedName>
        <fullName evidence="2">Isoprenyl transferase</fullName>
        <ecNumber evidence="2">2.5.1.-</ecNumber>
    </recommendedName>
</protein>
<dbReference type="GO" id="GO:0000287">
    <property type="term" value="F:magnesium ion binding"/>
    <property type="evidence" value="ECO:0007669"/>
    <property type="project" value="UniProtKB-UniRule"/>
</dbReference>
<dbReference type="GO" id="GO:0016094">
    <property type="term" value="P:polyprenol biosynthetic process"/>
    <property type="evidence" value="ECO:0007669"/>
    <property type="project" value="TreeGrafter"/>
</dbReference>
<dbReference type="OrthoDB" id="4191603at2"/>
<dbReference type="Gene3D" id="3.40.1180.10">
    <property type="entry name" value="Decaprenyl diphosphate synthase-like"/>
    <property type="match status" value="1"/>
</dbReference>
<sequence length="234" mass="26553">MIEGMPKHVAIMMDGNGRWAAERGLSRSKGHYKGMLAVKEVIQGAMDLGIKHLTLYAFSTENWTRPKEEVDYIMSLPLIFFKSEIANLMKNRIKVRFIGDIAALPEKTQRVIEETMRKTELNTGLNLNVAMNYGGRADIVQAVRKTISDAQSSSEKGIAIEFAGLQKHLWTGKIPDADLLIRTSGEKRISNFLLLQAAETELWFTDTYWPDFKKAHLSEAIVAYKERKLRHQQG</sequence>
<dbReference type="InterPro" id="IPR036424">
    <property type="entry name" value="UPP_synth-like_sf"/>
</dbReference>
<dbReference type="CDD" id="cd00475">
    <property type="entry name" value="Cis_IPPS"/>
    <property type="match status" value="1"/>
</dbReference>
<dbReference type="PROSITE" id="PS01066">
    <property type="entry name" value="UPP_SYNTHASE"/>
    <property type="match status" value="1"/>
</dbReference>
<feature type="binding site" evidence="2">
    <location>
        <position position="14"/>
    </location>
    <ligand>
        <name>Mg(2+)</name>
        <dbReference type="ChEBI" id="CHEBI:18420"/>
    </ligand>
</feature>
<dbReference type="Pfam" id="PF01255">
    <property type="entry name" value="Prenyltransf"/>
    <property type="match status" value="1"/>
</dbReference>
<keyword evidence="2" id="KW-0460">Magnesium</keyword>
<evidence type="ECO:0000256" key="1">
    <source>
        <dbReference type="ARBA" id="ARBA00022679"/>
    </source>
</evidence>
<dbReference type="SUPFAM" id="SSF64005">
    <property type="entry name" value="Undecaprenyl diphosphate synthase"/>
    <property type="match status" value="1"/>
</dbReference>
<dbReference type="Proteomes" id="UP000188184">
    <property type="component" value="Plasmid unnamed2"/>
</dbReference>
<geneLocation type="plasmid" evidence="3 4">
    <name>unnamed2</name>
</geneLocation>
<feature type="binding site" evidence="2">
    <location>
        <begin position="15"/>
        <end position="18"/>
    </location>
    <ligand>
        <name>substrate</name>
    </ligand>
</feature>
<gene>
    <name evidence="3" type="ORF">B0X71_20500</name>
</gene>
<feature type="binding site" evidence="2">
    <location>
        <begin position="59"/>
        <end position="61"/>
    </location>
    <ligand>
        <name>substrate</name>
    </ligand>
</feature>
<dbReference type="FunFam" id="3.40.1180.10:FF:000001">
    <property type="entry name" value="(2E,6E)-farnesyl-diphosphate-specific ditrans,polycis-undecaprenyl-diphosphate synthase"/>
    <property type="match status" value="1"/>
</dbReference>
<feature type="binding site" evidence="2">
    <location>
        <position position="201"/>
    </location>
    <ligand>
        <name>Mg(2+)</name>
        <dbReference type="ChEBI" id="CHEBI:18420"/>
    </ligand>
</feature>
<comment type="function">
    <text evidence="2">Catalyzes the condensation of isopentenyl diphosphate (IPP) with allylic pyrophosphates generating different type of terpenoids.</text>
</comment>
<proteinExistence type="inferred from homology"/>
<dbReference type="PANTHER" id="PTHR10291">
    <property type="entry name" value="DEHYDRODOLICHYL DIPHOSPHATE SYNTHASE FAMILY MEMBER"/>
    <property type="match status" value="1"/>
</dbReference>
<feature type="binding site" evidence="2">
    <location>
        <begin position="188"/>
        <end position="190"/>
    </location>
    <ligand>
        <name>substrate</name>
    </ligand>
</feature>
<keyword evidence="4" id="KW-1185">Reference proteome</keyword>
<feature type="active site" evidence="2">
    <location>
        <position position="14"/>
    </location>
</feature>
<dbReference type="InterPro" id="IPR018520">
    <property type="entry name" value="UPP_synth-like_CS"/>
</dbReference>
<dbReference type="AlphaFoldDB" id="A0A1Q2L640"/>
<name>A0A1Q2L640_9BACL</name>
<dbReference type="InterPro" id="IPR001441">
    <property type="entry name" value="UPP_synth-like"/>
</dbReference>
<feature type="binding site" evidence="2">
    <location>
        <position position="63"/>
    </location>
    <ligand>
        <name>substrate</name>
    </ligand>
</feature>
<dbReference type="EMBL" id="CP019642">
    <property type="protein sequence ID" value="AQQ55557.1"/>
    <property type="molecule type" value="Genomic_DNA"/>
</dbReference>
<feature type="binding site" evidence="2">
    <location>
        <position position="27"/>
    </location>
    <ligand>
        <name>substrate</name>
    </ligand>
</feature>
<dbReference type="PANTHER" id="PTHR10291:SF0">
    <property type="entry name" value="DEHYDRODOLICHYL DIPHOSPHATE SYNTHASE 2"/>
    <property type="match status" value="1"/>
</dbReference>
<dbReference type="GO" id="GO:0045547">
    <property type="term" value="F:ditrans,polycis-polyprenyl diphosphate synthase [(2E,6E)-farnesyl diphosphate specific] activity"/>
    <property type="evidence" value="ECO:0007669"/>
    <property type="project" value="TreeGrafter"/>
</dbReference>
<keyword evidence="1 2" id="KW-0808">Transferase</keyword>
<evidence type="ECO:0000313" key="4">
    <source>
        <dbReference type="Proteomes" id="UP000188184"/>
    </source>
</evidence>